<dbReference type="CDD" id="cd06529">
    <property type="entry name" value="S24_LexA-like"/>
    <property type="match status" value="1"/>
</dbReference>
<evidence type="ECO:0000256" key="1">
    <source>
        <dbReference type="ARBA" id="ARBA00023015"/>
    </source>
</evidence>
<dbReference type="Pfam" id="PF00717">
    <property type="entry name" value="Peptidase_S24"/>
    <property type="match status" value="1"/>
</dbReference>
<evidence type="ECO:0000256" key="3">
    <source>
        <dbReference type="ARBA" id="ARBA00023163"/>
    </source>
</evidence>
<dbReference type="InterPro" id="IPR036286">
    <property type="entry name" value="LexA/Signal_pep-like_sf"/>
</dbReference>
<keyword evidence="6" id="KW-1185">Reference proteome</keyword>
<dbReference type="AlphaFoldDB" id="A0A2U1D7X3"/>
<accession>A0A2U1D7X3</accession>
<evidence type="ECO:0000313" key="6">
    <source>
        <dbReference type="Proteomes" id="UP000245433"/>
    </source>
</evidence>
<dbReference type="OrthoDB" id="2475196at2"/>
<dbReference type="Gene3D" id="1.10.260.40">
    <property type="entry name" value="lambda repressor-like DNA-binding domains"/>
    <property type="match status" value="1"/>
</dbReference>
<dbReference type="InterPro" id="IPR001387">
    <property type="entry name" value="Cro/C1-type_HTH"/>
</dbReference>
<dbReference type="RefSeq" id="WP_089939021.1">
    <property type="nucleotide sequence ID" value="NZ_CAKOEX010000005.1"/>
</dbReference>
<dbReference type="EMBL" id="QEKT01000006">
    <property type="protein sequence ID" value="PVY83786.1"/>
    <property type="molecule type" value="Genomic_DNA"/>
</dbReference>
<sequence>MTFGNIIRKARVNCELSQEQLAKELNDEFHTSISKSMISRWEHGTDIQMSYVRILAKYFKMSPSEILGPDLTALSPTRLAEIEQQLSPSNQQELHRYANQLLQAEKKIIPLDANKNRVQILGTVSAGTGQYLLDAEPEWESFTGHMTLHDYAVRISGDSMAPRFADQQVILVKRTNQVHSGEIVIANYDQQAYVKQYVDDENGRRLVSLNPKYADLPINDQHEVMILGQVVE</sequence>
<keyword evidence="3" id="KW-0804">Transcription</keyword>
<gene>
    <name evidence="5" type="ORF">C7384_106103</name>
</gene>
<dbReference type="InterPro" id="IPR015927">
    <property type="entry name" value="Peptidase_S24_S26A/B/C"/>
</dbReference>
<dbReference type="Gene3D" id="2.10.109.10">
    <property type="entry name" value="Umud Fragment, subunit A"/>
    <property type="match status" value="1"/>
</dbReference>
<dbReference type="CDD" id="cd00093">
    <property type="entry name" value="HTH_XRE"/>
    <property type="match status" value="1"/>
</dbReference>
<dbReference type="GO" id="GO:0003677">
    <property type="term" value="F:DNA binding"/>
    <property type="evidence" value="ECO:0007669"/>
    <property type="project" value="UniProtKB-KW"/>
</dbReference>
<dbReference type="PANTHER" id="PTHR40661:SF1">
    <property type="entry name" value="HTH CRO_C1-TYPE DOMAIN-CONTAINING PROTEIN"/>
    <property type="match status" value="1"/>
</dbReference>
<reference evidence="5 6" key="1">
    <citation type="submission" date="2018-04" db="EMBL/GenBank/DDBJ databases">
        <title>Genomic Encyclopedia of Type Strains, Phase IV (KMG-IV): sequencing the most valuable type-strain genomes for metagenomic binning, comparative biology and taxonomic classification.</title>
        <authorList>
            <person name="Goeker M."/>
        </authorList>
    </citation>
    <scope>NUCLEOTIDE SEQUENCE [LARGE SCALE GENOMIC DNA]</scope>
    <source>
        <strain evidence="5 6">DSM 28795</strain>
    </source>
</reference>
<dbReference type="SUPFAM" id="SSF47413">
    <property type="entry name" value="lambda repressor-like DNA-binding domains"/>
    <property type="match status" value="1"/>
</dbReference>
<feature type="domain" description="HTH cro/C1-type" evidence="4">
    <location>
        <begin position="7"/>
        <end position="66"/>
    </location>
</feature>
<dbReference type="InterPro" id="IPR010982">
    <property type="entry name" value="Lambda_DNA-bd_dom_sf"/>
</dbReference>
<name>A0A2U1D7X3_9LACO</name>
<comment type="caution">
    <text evidence="5">The sequence shown here is derived from an EMBL/GenBank/DDBJ whole genome shotgun (WGS) entry which is preliminary data.</text>
</comment>
<dbReference type="SUPFAM" id="SSF51306">
    <property type="entry name" value="LexA/Signal peptidase"/>
    <property type="match status" value="1"/>
</dbReference>
<organism evidence="5 6">
    <name type="scientific">Convivina intestini</name>
    <dbReference type="NCBI Taxonomy" id="1505726"/>
    <lineage>
        <taxon>Bacteria</taxon>
        <taxon>Bacillati</taxon>
        <taxon>Bacillota</taxon>
        <taxon>Bacilli</taxon>
        <taxon>Lactobacillales</taxon>
        <taxon>Lactobacillaceae</taxon>
        <taxon>Convivina</taxon>
    </lineage>
</organism>
<dbReference type="Pfam" id="PF01381">
    <property type="entry name" value="HTH_3"/>
    <property type="match status" value="1"/>
</dbReference>
<evidence type="ECO:0000259" key="4">
    <source>
        <dbReference type="PROSITE" id="PS50943"/>
    </source>
</evidence>
<dbReference type="PANTHER" id="PTHR40661">
    <property type="match status" value="1"/>
</dbReference>
<keyword evidence="1" id="KW-0805">Transcription regulation</keyword>
<dbReference type="SMART" id="SM00530">
    <property type="entry name" value="HTH_XRE"/>
    <property type="match status" value="1"/>
</dbReference>
<proteinExistence type="predicted"/>
<keyword evidence="2" id="KW-0238">DNA-binding</keyword>
<evidence type="ECO:0000313" key="5">
    <source>
        <dbReference type="EMBL" id="PVY83786.1"/>
    </source>
</evidence>
<protein>
    <submittedName>
        <fullName evidence="5">Repressor LexA</fullName>
    </submittedName>
</protein>
<dbReference type="Proteomes" id="UP000245433">
    <property type="component" value="Unassembled WGS sequence"/>
</dbReference>
<dbReference type="PROSITE" id="PS50943">
    <property type="entry name" value="HTH_CROC1"/>
    <property type="match status" value="1"/>
</dbReference>
<dbReference type="InterPro" id="IPR039418">
    <property type="entry name" value="LexA-like"/>
</dbReference>
<evidence type="ECO:0000256" key="2">
    <source>
        <dbReference type="ARBA" id="ARBA00023125"/>
    </source>
</evidence>